<sequence>MTAPGGPPGCERVPCSGIVGADQRRRSPPVGSEAPTRGATTLDFVDFVWDRRDDVLQRGIEHIGVVAVSVALSAVLGVLLGVLSYRSPTARTAAIAVTGAFLTIPSFALFVLLLGIVGLGTTPVVIALTMYGLLPVVRNTVTGLLSVDPAVVESAQGMGLSRWQRLRRIELPLAWPIVLTGIRVSTVILVGIAAIGAVVNGPGYGNLIFTGLARVGAPVAVDLVLTGIVGVVVVAVLFDAVFTLLGKLTTSKGLR</sequence>
<evidence type="ECO:0000313" key="9">
    <source>
        <dbReference type="EMBL" id="SHN87416.1"/>
    </source>
</evidence>
<dbReference type="GO" id="GO:0031460">
    <property type="term" value="P:glycine betaine transport"/>
    <property type="evidence" value="ECO:0007669"/>
    <property type="project" value="TreeGrafter"/>
</dbReference>
<dbReference type="Gene3D" id="1.10.3720.10">
    <property type="entry name" value="MetI-like"/>
    <property type="match status" value="1"/>
</dbReference>
<evidence type="ECO:0000256" key="5">
    <source>
        <dbReference type="ARBA" id="ARBA00023136"/>
    </source>
</evidence>
<dbReference type="Proteomes" id="UP000184428">
    <property type="component" value="Unassembled WGS sequence"/>
</dbReference>
<feature type="transmembrane region" description="Helical" evidence="6">
    <location>
        <begin position="95"/>
        <end position="119"/>
    </location>
</feature>
<keyword evidence="2 6" id="KW-0813">Transport</keyword>
<dbReference type="InterPro" id="IPR000515">
    <property type="entry name" value="MetI-like"/>
</dbReference>
<accession>A0A1M7UWZ6</accession>
<evidence type="ECO:0000256" key="7">
    <source>
        <dbReference type="SAM" id="MobiDB-lite"/>
    </source>
</evidence>
<name>A0A1M7UWZ6_9ACTN</name>
<feature type="transmembrane region" description="Helical" evidence="6">
    <location>
        <begin position="63"/>
        <end position="83"/>
    </location>
</feature>
<dbReference type="GO" id="GO:0055085">
    <property type="term" value="P:transmembrane transport"/>
    <property type="evidence" value="ECO:0007669"/>
    <property type="project" value="InterPro"/>
</dbReference>
<dbReference type="CDD" id="cd06261">
    <property type="entry name" value="TM_PBP2"/>
    <property type="match status" value="1"/>
</dbReference>
<dbReference type="InterPro" id="IPR035906">
    <property type="entry name" value="MetI-like_sf"/>
</dbReference>
<evidence type="ECO:0000256" key="6">
    <source>
        <dbReference type="RuleBase" id="RU363032"/>
    </source>
</evidence>
<feature type="domain" description="ABC transmembrane type-1" evidence="8">
    <location>
        <begin position="59"/>
        <end position="242"/>
    </location>
</feature>
<evidence type="ECO:0000256" key="1">
    <source>
        <dbReference type="ARBA" id="ARBA00004141"/>
    </source>
</evidence>
<evidence type="ECO:0000259" key="8">
    <source>
        <dbReference type="PROSITE" id="PS50928"/>
    </source>
</evidence>
<dbReference type="GO" id="GO:0005886">
    <property type="term" value="C:plasma membrane"/>
    <property type="evidence" value="ECO:0007669"/>
    <property type="project" value="UniProtKB-SubCell"/>
</dbReference>
<feature type="transmembrane region" description="Helical" evidence="6">
    <location>
        <begin position="125"/>
        <end position="152"/>
    </location>
</feature>
<dbReference type="OrthoDB" id="9801163at2"/>
<evidence type="ECO:0000313" key="10">
    <source>
        <dbReference type="Proteomes" id="UP000184428"/>
    </source>
</evidence>
<evidence type="ECO:0000256" key="4">
    <source>
        <dbReference type="ARBA" id="ARBA00022989"/>
    </source>
</evidence>
<feature type="transmembrane region" description="Helical" evidence="6">
    <location>
        <begin position="219"/>
        <end position="245"/>
    </location>
</feature>
<proteinExistence type="inferred from homology"/>
<reference evidence="9 10" key="1">
    <citation type="submission" date="2016-12" db="EMBL/GenBank/DDBJ databases">
        <authorList>
            <person name="Song W.-J."/>
            <person name="Kurnit D.M."/>
        </authorList>
    </citation>
    <scope>NUCLEOTIDE SEQUENCE [LARGE SCALE GENOMIC DNA]</scope>
    <source>
        <strain evidence="9 10">DSM 43162</strain>
    </source>
</reference>
<keyword evidence="4 6" id="KW-1133">Transmembrane helix</keyword>
<keyword evidence="5 6" id="KW-0472">Membrane</keyword>
<dbReference type="AlphaFoldDB" id="A0A1M7UWZ6"/>
<evidence type="ECO:0000256" key="3">
    <source>
        <dbReference type="ARBA" id="ARBA00022692"/>
    </source>
</evidence>
<comment type="subcellular location">
    <subcellularLocation>
        <location evidence="6">Cell membrane</location>
        <topology evidence="6">Multi-pass membrane protein</topology>
    </subcellularLocation>
    <subcellularLocation>
        <location evidence="1">Membrane</location>
        <topology evidence="1">Multi-pass membrane protein</topology>
    </subcellularLocation>
</comment>
<dbReference type="PANTHER" id="PTHR30177:SF4">
    <property type="entry name" value="OSMOPROTECTANT IMPORT PERMEASE PROTEIN OSMW"/>
    <property type="match status" value="1"/>
</dbReference>
<dbReference type="EMBL" id="FRDM01000034">
    <property type="protein sequence ID" value="SHN87416.1"/>
    <property type="molecule type" value="Genomic_DNA"/>
</dbReference>
<protein>
    <submittedName>
        <fullName evidence="9">Osmoprotectant transport system permease protein</fullName>
    </submittedName>
</protein>
<feature type="transmembrane region" description="Helical" evidence="6">
    <location>
        <begin position="173"/>
        <end position="199"/>
    </location>
</feature>
<feature type="region of interest" description="Disordered" evidence="7">
    <location>
        <begin position="1"/>
        <end position="37"/>
    </location>
</feature>
<dbReference type="PANTHER" id="PTHR30177">
    <property type="entry name" value="GLYCINE BETAINE/L-PROLINE TRANSPORT SYSTEM PERMEASE PROTEIN PROW"/>
    <property type="match status" value="1"/>
</dbReference>
<dbReference type="InterPro" id="IPR051204">
    <property type="entry name" value="ABC_transp_perm/SBD"/>
</dbReference>
<keyword evidence="3 6" id="KW-0812">Transmembrane</keyword>
<comment type="similarity">
    <text evidence="6">Belongs to the binding-protein-dependent transport system permease family.</text>
</comment>
<gene>
    <name evidence="9" type="ORF">SAMN05660350_04152</name>
</gene>
<dbReference type="PROSITE" id="PS50928">
    <property type="entry name" value="ABC_TM1"/>
    <property type="match status" value="1"/>
</dbReference>
<dbReference type="SUPFAM" id="SSF161098">
    <property type="entry name" value="MetI-like"/>
    <property type="match status" value="1"/>
</dbReference>
<dbReference type="Pfam" id="PF00528">
    <property type="entry name" value="BPD_transp_1"/>
    <property type="match status" value="1"/>
</dbReference>
<evidence type="ECO:0000256" key="2">
    <source>
        <dbReference type="ARBA" id="ARBA00022448"/>
    </source>
</evidence>
<organism evidence="9 10">
    <name type="scientific">Geodermatophilus obscurus</name>
    <dbReference type="NCBI Taxonomy" id="1861"/>
    <lineage>
        <taxon>Bacteria</taxon>
        <taxon>Bacillati</taxon>
        <taxon>Actinomycetota</taxon>
        <taxon>Actinomycetes</taxon>
        <taxon>Geodermatophilales</taxon>
        <taxon>Geodermatophilaceae</taxon>
        <taxon>Geodermatophilus</taxon>
    </lineage>
</organism>